<keyword evidence="2" id="KW-0226">DNA condensation</keyword>
<dbReference type="GO" id="GO:0030527">
    <property type="term" value="F:structural constituent of chromatin"/>
    <property type="evidence" value="ECO:0007669"/>
    <property type="project" value="InterPro"/>
</dbReference>
<dbReference type="InterPro" id="IPR010992">
    <property type="entry name" value="IHF-like_DNA-bd_dom_sf"/>
</dbReference>
<comment type="similarity">
    <text evidence="1 4">Belongs to the bacterial histone-like protein family.</text>
</comment>
<sequence>MITYTKRDIVRRVAEKMDEPKVHTEPWVDSVLNALRETMMDADPECRIELRNFGVFEVKKTKAKPRARNPRTNEEIYVPPHRKTHFKPSKLLKQFLKQPLEEEEKEESEG</sequence>
<proteinExistence type="inferred from homology"/>
<dbReference type="InterPro" id="IPR000119">
    <property type="entry name" value="Hist_DNA-bd"/>
</dbReference>
<dbReference type="AlphaFoldDB" id="A0A5D3YG73"/>
<gene>
    <name evidence="5" type="ORF">LX73_2246</name>
</gene>
<evidence type="ECO:0000256" key="3">
    <source>
        <dbReference type="ARBA" id="ARBA00023125"/>
    </source>
</evidence>
<dbReference type="GO" id="GO:0005829">
    <property type="term" value="C:cytosol"/>
    <property type="evidence" value="ECO:0007669"/>
    <property type="project" value="TreeGrafter"/>
</dbReference>
<keyword evidence="3" id="KW-0238">DNA-binding</keyword>
<name>A0A5D3YG73_9BACT</name>
<keyword evidence="6" id="KW-1185">Reference proteome</keyword>
<dbReference type="RefSeq" id="WP_148899572.1">
    <property type="nucleotide sequence ID" value="NZ_VNHY01000004.1"/>
</dbReference>
<accession>A0A5D3YG73</accession>
<evidence type="ECO:0000313" key="6">
    <source>
        <dbReference type="Proteomes" id="UP000324595"/>
    </source>
</evidence>
<comment type="caution">
    <text evidence="5">The sequence shown here is derived from an EMBL/GenBank/DDBJ whole genome shotgun (WGS) entry which is preliminary data.</text>
</comment>
<dbReference type="CDD" id="cd13836">
    <property type="entry name" value="IHF_B"/>
    <property type="match status" value="1"/>
</dbReference>
<evidence type="ECO:0000256" key="1">
    <source>
        <dbReference type="ARBA" id="ARBA00010529"/>
    </source>
</evidence>
<dbReference type="PANTHER" id="PTHR33175:SF3">
    <property type="entry name" value="DNA-BINDING PROTEIN HU-BETA"/>
    <property type="match status" value="1"/>
</dbReference>
<dbReference type="OrthoDB" id="9804203at2"/>
<evidence type="ECO:0000256" key="4">
    <source>
        <dbReference type="RuleBase" id="RU003939"/>
    </source>
</evidence>
<dbReference type="SUPFAM" id="SSF47729">
    <property type="entry name" value="IHF-like DNA-binding proteins"/>
    <property type="match status" value="1"/>
</dbReference>
<evidence type="ECO:0000313" key="5">
    <source>
        <dbReference type="EMBL" id="TYP92003.1"/>
    </source>
</evidence>
<dbReference type="PRINTS" id="PR01727">
    <property type="entry name" value="DNABINDINGHU"/>
</dbReference>
<organism evidence="5 6">
    <name type="scientific">Fodinibius salinus</name>
    <dbReference type="NCBI Taxonomy" id="860790"/>
    <lineage>
        <taxon>Bacteria</taxon>
        <taxon>Pseudomonadati</taxon>
        <taxon>Balneolota</taxon>
        <taxon>Balneolia</taxon>
        <taxon>Balneolales</taxon>
        <taxon>Balneolaceae</taxon>
        <taxon>Fodinibius</taxon>
    </lineage>
</organism>
<dbReference type="Gene3D" id="4.10.520.10">
    <property type="entry name" value="IHF-like DNA-binding proteins"/>
    <property type="match status" value="1"/>
</dbReference>
<evidence type="ECO:0000256" key="2">
    <source>
        <dbReference type="ARBA" id="ARBA00023067"/>
    </source>
</evidence>
<dbReference type="Proteomes" id="UP000324595">
    <property type="component" value="Unassembled WGS sequence"/>
</dbReference>
<dbReference type="GO" id="GO:0003677">
    <property type="term" value="F:DNA binding"/>
    <property type="evidence" value="ECO:0007669"/>
    <property type="project" value="UniProtKB-KW"/>
</dbReference>
<dbReference type="EMBL" id="VNHY01000004">
    <property type="protein sequence ID" value="TYP92003.1"/>
    <property type="molecule type" value="Genomic_DNA"/>
</dbReference>
<dbReference type="Pfam" id="PF00216">
    <property type="entry name" value="Bac_DNA_binding"/>
    <property type="match status" value="1"/>
</dbReference>
<dbReference type="GO" id="GO:0030261">
    <property type="term" value="P:chromosome condensation"/>
    <property type="evidence" value="ECO:0007669"/>
    <property type="project" value="UniProtKB-KW"/>
</dbReference>
<reference evidence="5 6" key="1">
    <citation type="submission" date="2019-07" db="EMBL/GenBank/DDBJ databases">
        <title>Genomic Encyclopedia of Archaeal and Bacterial Type Strains, Phase II (KMG-II): from individual species to whole genera.</title>
        <authorList>
            <person name="Goeker M."/>
        </authorList>
    </citation>
    <scope>NUCLEOTIDE SEQUENCE [LARGE SCALE GENOMIC DNA]</scope>
    <source>
        <strain evidence="5 6">DSM 21935</strain>
    </source>
</reference>
<dbReference type="SMART" id="SM00411">
    <property type="entry name" value="BHL"/>
    <property type="match status" value="1"/>
</dbReference>
<protein>
    <submittedName>
        <fullName evidence="5">Integration host factor subunit beta</fullName>
    </submittedName>
</protein>
<dbReference type="PANTHER" id="PTHR33175">
    <property type="entry name" value="DNA-BINDING PROTEIN HU"/>
    <property type="match status" value="1"/>
</dbReference>